<gene>
    <name evidence="1" type="ORF">DPMN_065801</name>
</gene>
<keyword evidence="2" id="KW-1185">Reference proteome</keyword>
<evidence type="ECO:0000313" key="2">
    <source>
        <dbReference type="Proteomes" id="UP000828390"/>
    </source>
</evidence>
<name>A0A9D4BRJ8_DREPO</name>
<dbReference type="Proteomes" id="UP000828390">
    <property type="component" value="Unassembled WGS sequence"/>
</dbReference>
<proteinExistence type="predicted"/>
<protein>
    <submittedName>
        <fullName evidence="1">Uncharacterized protein</fullName>
    </submittedName>
</protein>
<dbReference type="AlphaFoldDB" id="A0A9D4BRJ8"/>
<reference evidence="1" key="1">
    <citation type="journal article" date="2019" name="bioRxiv">
        <title>The Genome of the Zebra Mussel, Dreissena polymorpha: A Resource for Invasive Species Research.</title>
        <authorList>
            <person name="McCartney M.A."/>
            <person name="Auch B."/>
            <person name="Kono T."/>
            <person name="Mallez S."/>
            <person name="Zhang Y."/>
            <person name="Obille A."/>
            <person name="Becker A."/>
            <person name="Abrahante J.E."/>
            <person name="Garbe J."/>
            <person name="Badalamenti J.P."/>
            <person name="Herman A."/>
            <person name="Mangelson H."/>
            <person name="Liachko I."/>
            <person name="Sullivan S."/>
            <person name="Sone E.D."/>
            <person name="Koren S."/>
            <person name="Silverstein K.A.T."/>
            <person name="Beckman K.B."/>
            <person name="Gohl D.M."/>
        </authorList>
    </citation>
    <scope>NUCLEOTIDE SEQUENCE</scope>
    <source>
        <strain evidence="1">Duluth1</strain>
        <tissue evidence="1">Whole animal</tissue>
    </source>
</reference>
<organism evidence="1 2">
    <name type="scientific">Dreissena polymorpha</name>
    <name type="common">Zebra mussel</name>
    <name type="synonym">Mytilus polymorpha</name>
    <dbReference type="NCBI Taxonomy" id="45954"/>
    <lineage>
        <taxon>Eukaryota</taxon>
        <taxon>Metazoa</taxon>
        <taxon>Spiralia</taxon>
        <taxon>Lophotrochozoa</taxon>
        <taxon>Mollusca</taxon>
        <taxon>Bivalvia</taxon>
        <taxon>Autobranchia</taxon>
        <taxon>Heteroconchia</taxon>
        <taxon>Euheterodonta</taxon>
        <taxon>Imparidentia</taxon>
        <taxon>Neoheterodontei</taxon>
        <taxon>Myida</taxon>
        <taxon>Dreissenoidea</taxon>
        <taxon>Dreissenidae</taxon>
        <taxon>Dreissena</taxon>
    </lineage>
</organism>
<dbReference type="EMBL" id="JAIWYP010000014">
    <property type="protein sequence ID" value="KAH3706415.1"/>
    <property type="molecule type" value="Genomic_DNA"/>
</dbReference>
<reference evidence="1" key="2">
    <citation type="submission" date="2020-11" db="EMBL/GenBank/DDBJ databases">
        <authorList>
            <person name="McCartney M.A."/>
            <person name="Auch B."/>
            <person name="Kono T."/>
            <person name="Mallez S."/>
            <person name="Becker A."/>
            <person name="Gohl D.M."/>
            <person name="Silverstein K.A.T."/>
            <person name="Koren S."/>
            <person name="Bechman K.B."/>
            <person name="Herman A."/>
            <person name="Abrahante J.E."/>
            <person name="Garbe J."/>
        </authorList>
    </citation>
    <scope>NUCLEOTIDE SEQUENCE</scope>
    <source>
        <strain evidence="1">Duluth1</strain>
        <tissue evidence="1">Whole animal</tissue>
    </source>
</reference>
<accession>A0A9D4BRJ8</accession>
<evidence type="ECO:0000313" key="1">
    <source>
        <dbReference type="EMBL" id="KAH3706415.1"/>
    </source>
</evidence>
<sequence length="104" mass="11812">MINLPMKVAVMTYVSPNEGEIWKCRLVWGGNCGNEEKFHDPRRGEGGIMWGGYNRGYNRGGGRGYNRGWGMMFKKKIGGILTQLLTNFGEDQMKTTSMRERTPC</sequence>
<comment type="caution">
    <text evidence="1">The sequence shown here is derived from an EMBL/GenBank/DDBJ whole genome shotgun (WGS) entry which is preliminary data.</text>
</comment>